<dbReference type="Pfam" id="PF16313">
    <property type="entry name" value="DUF4953"/>
    <property type="match status" value="1"/>
</dbReference>
<feature type="non-terminal residue" evidence="3">
    <location>
        <position position="427"/>
    </location>
</feature>
<dbReference type="Gene3D" id="3.40.390.10">
    <property type="entry name" value="Collagenase (Catalytic Domain)"/>
    <property type="match status" value="1"/>
</dbReference>
<gene>
    <name evidence="3" type="ORF">TARUN_363</name>
</gene>
<protein>
    <submittedName>
        <fullName evidence="3">Matrix metallo ase-11</fullName>
    </submittedName>
</protein>
<dbReference type="SUPFAM" id="SSF55486">
    <property type="entry name" value="Metalloproteases ('zincins'), catalytic domain"/>
    <property type="match status" value="1"/>
</dbReference>
<comment type="caution">
    <text evidence="3">The sequence shown here is derived from an EMBL/GenBank/DDBJ whole genome shotgun (WGS) entry which is preliminary data.</text>
</comment>
<proteinExistence type="predicted"/>
<dbReference type="GO" id="GO:0008237">
    <property type="term" value="F:metallopeptidase activity"/>
    <property type="evidence" value="ECO:0007669"/>
    <property type="project" value="InterPro"/>
</dbReference>
<evidence type="ECO:0000259" key="2">
    <source>
        <dbReference type="Pfam" id="PF16313"/>
    </source>
</evidence>
<reference evidence="3 4" key="1">
    <citation type="journal article" date="2018" name="PLoS Pathog.">
        <title>Evolution of structural diversity of trichothecenes, a family of toxins produced by plant pathogenic and entomopathogenic fungi.</title>
        <authorList>
            <person name="Proctor R.H."/>
            <person name="McCormick S.P."/>
            <person name="Kim H.S."/>
            <person name="Cardoza R.E."/>
            <person name="Stanley A.M."/>
            <person name="Lindo L."/>
            <person name="Kelly A."/>
            <person name="Brown D.W."/>
            <person name="Lee T."/>
            <person name="Vaughan M.M."/>
            <person name="Alexander N.J."/>
            <person name="Busman M."/>
            <person name="Gutierrez S."/>
        </authorList>
    </citation>
    <scope>NUCLEOTIDE SEQUENCE [LARGE SCALE GENOMIC DNA]</scope>
    <source>
        <strain evidence="3 4">IBT 40837</strain>
    </source>
</reference>
<evidence type="ECO:0000256" key="1">
    <source>
        <dbReference type="SAM" id="MobiDB-lite"/>
    </source>
</evidence>
<sequence length="427" mass="46683">MPDDPETMSNGSTFPCFLFSNLCRRLVLRWRASESDSAVPHVDCRDAKGDNHSIAIGNCSSPPSLFESSCSRSEADAQVSLSATDQGDPPINADSSDGTSITSINAARGSIDEQSCRSSLAPSEDMCIFVWHPAPIHHKRVPCYASALEIADDGNEAETLSLHTRTEAGDTAQYISTHQGSDVLRRLDCGAVARYRCGTSMHGCDEVRIGCGDEIPRWCKGSELRYVLCAESFESLDVAASVADATARAISMWPNVGVYFKQVARDEPAAFAIKYCGFRSRRRRVYARSFFPQDSPGELVVYQDALDRADYLDNILAHELGHILGLRHEFAAEKEKDNRSVLFGSENDLSVMNYSDHPSKLQVGKQDCEELATFYAYKQAVYGGLPIVDVEPHLHIFSSVSAAPASRDLSPNKLSSAKNGYIGCSIL</sequence>
<dbReference type="Proteomes" id="UP000266272">
    <property type="component" value="Unassembled WGS sequence"/>
</dbReference>
<organism evidence="3 4">
    <name type="scientific">Trichoderma arundinaceum</name>
    <dbReference type="NCBI Taxonomy" id="490622"/>
    <lineage>
        <taxon>Eukaryota</taxon>
        <taxon>Fungi</taxon>
        <taxon>Dikarya</taxon>
        <taxon>Ascomycota</taxon>
        <taxon>Pezizomycotina</taxon>
        <taxon>Sordariomycetes</taxon>
        <taxon>Hypocreomycetidae</taxon>
        <taxon>Hypocreales</taxon>
        <taxon>Hypocreaceae</taxon>
        <taxon>Trichoderma</taxon>
    </lineage>
</organism>
<dbReference type="InterPro" id="IPR024079">
    <property type="entry name" value="MetalloPept_cat_dom_sf"/>
</dbReference>
<feature type="region of interest" description="Disordered" evidence="1">
    <location>
        <begin position="77"/>
        <end position="102"/>
    </location>
</feature>
<dbReference type="OrthoDB" id="406838at2759"/>
<dbReference type="STRING" id="490622.A0A395P0F4"/>
<evidence type="ECO:0000313" key="4">
    <source>
        <dbReference type="Proteomes" id="UP000266272"/>
    </source>
</evidence>
<dbReference type="EMBL" id="PXOA01000024">
    <property type="protein sequence ID" value="RFU81828.1"/>
    <property type="molecule type" value="Genomic_DNA"/>
</dbReference>
<feature type="non-terminal residue" evidence="3">
    <location>
        <position position="1"/>
    </location>
</feature>
<feature type="domain" description="EcxA zinc-binding" evidence="2">
    <location>
        <begin position="310"/>
        <end position="362"/>
    </location>
</feature>
<name>A0A395P0F4_TRIAR</name>
<evidence type="ECO:0000313" key="3">
    <source>
        <dbReference type="EMBL" id="RFU81828.1"/>
    </source>
</evidence>
<dbReference type="AlphaFoldDB" id="A0A395P0F4"/>
<feature type="compositionally biased region" description="Polar residues" evidence="1">
    <location>
        <begin position="93"/>
        <end position="102"/>
    </location>
</feature>
<dbReference type="InterPro" id="IPR032534">
    <property type="entry name" value="EcxA_zinc-bd"/>
</dbReference>
<accession>A0A395P0F4</accession>
<keyword evidence="4" id="KW-1185">Reference proteome</keyword>